<feature type="transmembrane region" description="Helical" evidence="1">
    <location>
        <begin position="120"/>
        <end position="142"/>
    </location>
</feature>
<dbReference type="RefSeq" id="WP_189538883.1">
    <property type="nucleotide sequence ID" value="NZ_BMZD01000001.1"/>
</dbReference>
<gene>
    <name evidence="2" type="ORF">GCM10011617_05840</name>
</gene>
<reference evidence="2" key="2">
    <citation type="submission" date="2020-09" db="EMBL/GenBank/DDBJ databases">
        <authorList>
            <person name="Sun Q."/>
            <person name="Kim S."/>
        </authorList>
    </citation>
    <scope>NUCLEOTIDE SEQUENCE</scope>
    <source>
        <strain evidence="2">KCTC 32422</strain>
    </source>
</reference>
<keyword evidence="3" id="KW-1185">Reference proteome</keyword>
<feature type="transmembrane region" description="Helical" evidence="1">
    <location>
        <begin position="154"/>
        <end position="179"/>
    </location>
</feature>
<organism evidence="2 3">
    <name type="scientific">Novosphingobium arvoryzae</name>
    <dbReference type="NCBI Taxonomy" id="1256514"/>
    <lineage>
        <taxon>Bacteria</taxon>
        <taxon>Pseudomonadati</taxon>
        <taxon>Pseudomonadota</taxon>
        <taxon>Alphaproteobacteria</taxon>
        <taxon>Sphingomonadales</taxon>
        <taxon>Sphingomonadaceae</taxon>
        <taxon>Novosphingobium</taxon>
    </lineage>
</organism>
<feature type="transmembrane region" description="Helical" evidence="1">
    <location>
        <begin position="87"/>
        <end position="108"/>
    </location>
</feature>
<reference evidence="2" key="1">
    <citation type="journal article" date="2014" name="Int. J. Syst. Evol. Microbiol.">
        <title>Complete genome sequence of Corynebacterium casei LMG S-19264T (=DSM 44701T), isolated from a smear-ripened cheese.</title>
        <authorList>
            <consortium name="US DOE Joint Genome Institute (JGI-PGF)"/>
            <person name="Walter F."/>
            <person name="Albersmeier A."/>
            <person name="Kalinowski J."/>
            <person name="Ruckert C."/>
        </authorList>
    </citation>
    <scope>NUCLEOTIDE SEQUENCE</scope>
    <source>
        <strain evidence="2">KCTC 32422</strain>
    </source>
</reference>
<dbReference type="Proteomes" id="UP000634139">
    <property type="component" value="Unassembled WGS sequence"/>
</dbReference>
<dbReference type="EMBL" id="BMZD01000001">
    <property type="protein sequence ID" value="GGZ89502.1"/>
    <property type="molecule type" value="Genomic_DNA"/>
</dbReference>
<keyword evidence="1" id="KW-0812">Transmembrane</keyword>
<proteinExistence type="predicted"/>
<accession>A0A918VBT5</accession>
<evidence type="ECO:0000313" key="2">
    <source>
        <dbReference type="EMBL" id="GGZ89502.1"/>
    </source>
</evidence>
<keyword evidence="1" id="KW-0472">Membrane</keyword>
<keyword evidence="1" id="KW-1133">Transmembrane helix</keyword>
<evidence type="ECO:0000313" key="3">
    <source>
        <dbReference type="Proteomes" id="UP000634139"/>
    </source>
</evidence>
<dbReference type="AlphaFoldDB" id="A0A918VBT5"/>
<evidence type="ECO:0000256" key="1">
    <source>
        <dbReference type="SAM" id="Phobius"/>
    </source>
</evidence>
<feature type="transmembrane region" description="Helical" evidence="1">
    <location>
        <begin position="12"/>
        <end position="33"/>
    </location>
</feature>
<protein>
    <submittedName>
        <fullName evidence="2">Uncharacterized protein</fullName>
    </submittedName>
</protein>
<sequence length="186" mass="20082">MKFDAKTLIKPVTNVLGIAIAWYALAQFNAWLFSGLEHTSRAHWIFLPAAFRPLIILMFGWVGAVGLVLGAYLTVYGTADGDAFHEMIFSVILGITPWIAVSLGKWALNIPRTLAGLGAWHIVMLCTLCASANAVALNGYLWASGRFEGGLIQIVTVFVGDLVGAALVLFLVANVLAFVMPRRSSM</sequence>
<comment type="caution">
    <text evidence="2">The sequence shown here is derived from an EMBL/GenBank/DDBJ whole genome shotgun (WGS) entry which is preliminary data.</text>
</comment>
<name>A0A918VBT5_9SPHN</name>
<feature type="transmembrane region" description="Helical" evidence="1">
    <location>
        <begin position="54"/>
        <end position="75"/>
    </location>
</feature>